<name>A0A6J1VBN6_9SAUR</name>
<dbReference type="RefSeq" id="XP_026540626.1">
    <property type="nucleotide sequence ID" value="XM_026684841.1"/>
</dbReference>
<dbReference type="Proteomes" id="UP000504612">
    <property type="component" value="Unplaced"/>
</dbReference>
<dbReference type="GeneID" id="113423440"/>
<sequence length="231" mass="23879">MASAGRPRRGQGSRPSGGASFRKAGLRSPATRRRSDLAGGAAGRPAEGPPEVGWGPGGVAGGGGSAIGAPARLAEGPRAGRAQPGRAAVGKRLSRQGLARRPKSRAAGSETDRGRPRPKGAGDGGPEWPEARAARSGCLEAERRARPALKSSRAAASLARLLRRRFPARSGSGSRPPEIRSFPAKLQEAAGHQRMASIPGPFFPPKGFPGGRGLLRARLSFNLLSRLHFCS</sequence>
<organism evidence="2 3">
    <name type="scientific">Notechis scutatus</name>
    <name type="common">mainland tiger snake</name>
    <dbReference type="NCBI Taxonomy" id="8663"/>
    <lineage>
        <taxon>Eukaryota</taxon>
        <taxon>Metazoa</taxon>
        <taxon>Chordata</taxon>
        <taxon>Craniata</taxon>
        <taxon>Vertebrata</taxon>
        <taxon>Euteleostomi</taxon>
        <taxon>Lepidosauria</taxon>
        <taxon>Squamata</taxon>
        <taxon>Bifurcata</taxon>
        <taxon>Unidentata</taxon>
        <taxon>Episquamata</taxon>
        <taxon>Toxicofera</taxon>
        <taxon>Serpentes</taxon>
        <taxon>Colubroidea</taxon>
        <taxon>Elapidae</taxon>
        <taxon>Hydrophiinae</taxon>
        <taxon>Notechis</taxon>
    </lineage>
</organism>
<feature type="compositionally biased region" description="Low complexity" evidence="1">
    <location>
        <begin position="67"/>
        <end position="88"/>
    </location>
</feature>
<reference evidence="3" key="1">
    <citation type="submission" date="2025-08" db="UniProtKB">
        <authorList>
            <consortium name="RefSeq"/>
        </authorList>
    </citation>
    <scope>IDENTIFICATION</scope>
</reference>
<feature type="compositionally biased region" description="Basic residues" evidence="1">
    <location>
        <begin position="92"/>
        <end position="104"/>
    </location>
</feature>
<keyword evidence="2" id="KW-1185">Reference proteome</keyword>
<dbReference type="AlphaFoldDB" id="A0A6J1VBN6"/>
<dbReference type="KEGG" id="nss:113423440"/>
<proteinExistence type="predicted"/>
<feature type="compositionally biased region" description="Gly residues" evidence="1">
    <location>
        <begin position="54"/>
        <end position="66"/>
    </location>
</feature>
<feature type="region of interest" description="Disordered" evidence="1">
    <location>
        <begin position="1"/>
        <end position="152"/>
    </location>
</feature>
<evidence type="ECO:0000313" key="2">
    <source>
        <dbReference type="Proteomes" id="UP000504612"/>
    </source>
</evidence>
<protein>
    <submittedName>
        <fullName evidence="3">Protein SOGA3-like</fullName>
    </submittedName>
</protein>
<gene>
    <name evidence="3" type="primary">LOC113423440</name>
</gene>
<feature type="compositionally biased region" description="Basic residues" evidence="1">
    <location>
        <begin position="1"/>
        <end position="11"/>
    </location>
</feature>
<evidence type="ECO:0000313" key="3">
    <source>
        <dbReference type="RefSeq" id="XP_026540626.1"/>
    </source>
</evidence>
<feature type="compositionally biased region" description="Low complexity" evidence="1">
    <location>
        <begin position="43"/>
        <end position="53"/>
    </location>
</feature>
<evidence type="ECO:0000256" key="1">
    <source>
        <dbReference type="SAM" id="MobiDB-lite"/>
    </source>
</evidence>
<accession>A0A6J1VBN6</accession>